<evidence type="ECO:0000313" key="1">
    <source>
        <dbReference type="EMBL" id="SFC73387.1"/>
    </source>
</evidence>
<accession>A0A1I1LJL3</accession>
<keyword evidence="2" id="KW-1185">Reference proteome</keyword>
<dbReference type="EMBL" id="FOLL01000022">
    <property type="protein sequence ID" value="SFC73387.1"/>
    <property type="molecule type" value="Genomic_DNA"/>
</dbReference>
<name>A0A1I1LJL3_9SPHI</name>
<dbReference type="Proteomes" id="UP000199577">
    <property type="component" value="Unassembled WGS sequence"/>
</dbReference>
<protein>
    <submittedName>
        <fullName evidence="1">Uncharacterized protein</fullName>
    </submittedName>
</protein>
<organism evidence="1 2">
    <name type="scientific">Parapedobacter composti</name>
    <dbReference type="NCBI Taxonomy" id="623281"/>
    <lineage>
        <taxon>Bacteria</taxon>
        <taxon>Pseudomonadati</taxon>
        <taxon>Bacteroidota</taxon>
        <taxon>Sphingobacteriia</taxon>
        <taxon>Sphingobacteriales</taxon>
        <taxon>Sphingobacteriaceae</taxon>
        <taxon>Parapedobacter</taxon>
    </lineage>
</organism>
<dbReference type="AlphaFoldDB" id="A0A1I1LJL3"/>
<sequence>MVRLKARKENGVRNMNANFNSCMVRLKEGPDMEINEGESNFNSCMVRLKALEVNKICKNKAISIPVWCD</sequence>
<gene>
    <name evidence="1" type="ORF">SAMN05421747_12213</name>
</gene>
<reference evidence="2" key="1">
    <citation type="submission" date="2016-10" db="EMBL/GenBank/DDBJ databases">
        <authorList>
            <person name="Varghese N."/>
            <person name="Submissions S."/>
        </authorList>
    </citation>
    <scope>NUCLEOTIDE SEQUENCE [LARGE SCALE GENOMIC DNA]</scope>
    <source>
        <strain evidence="2">DSM 22900</strain>
    </source>
</reference>
<proteinExistence type="predicted"/>
<evidence type="ECO:0000313" key="2">
    <source>
        <dbReference type="Proteomes" id="UP000199577"/>
    </source>
</evidence>